<evidence type="ECO:0000256" key="1">
    <source>
        <dbReference type="SAM" id="MobiDB-lite"/>
    </source>
</evidence>
<name>A0A5B7JG28_PORTR</name>
<evidence type="ECO:0000313" key="3">
    <source>
        <dbReference type="Proteomes" id="UP000324222"/>
    </source>
</evidence>
<proteinExistence type="predicted"/>
<evidence type="ECO:0000313" key="2">
    <source>
        <dbReference type="EMBL" id="MPC95710.1"/>
    </source>
</evidence>
<dbReference type="AlphaFoldDB" id="A0A5B7JG28"/>
<gene>
    <name evidence="2" type="ORF">E2C01_090934</name>
</gene>
<keyword evidence="3" id="KW-1185">Reference proteome</keyword>
<feature type="region of interest" description="Disordered" evidence="1">
    <location>
        <begin position="95"/>
        <end position="119"/>
    </location>
</feature>
<sequence length="124" mass="13707">MDGSRCYMAVAIDINPSPEKSYDASNKENKAYLHMRHYSLIDPIPIPTPPPPPPPPPPPLPFPFPSLTTTLPHLPTSPHTSCHFIPPPPFFLTPPRPSQHPIPSLSRRPPPRTASFTSLPHCIC</sequence>
<protein>
    <submittedName>
        <fullName evidence="2">Uncharacterized protein</fullName>
    </submittedName>
</protein>
<dbReference type="Proteomes" id="UP000324222">
    <property type="component" value="Unassembled WGS sequence"/>
</dbReference>
<comment type="caution">
    <text evidence="2">The sequence shown here is derived from an EMBL/GenBank/DDBJ whole genome shotgun (WGS) entry which is preliminary data.</text>
</comment>
<organism evidence="2 3">
    <name type="scientific">Portunus trituberculatus</name>
    <name type="common">Swimming crab</name>
    <name type="synonym">Neptunus trituberculatus</name>
    <dbReference type="NCBI Taxonomy" id="210409"/>
    <lineage>
        <taxon>Eukaryota</taxon>
        <taxon>Metazoa</taxon>
        <taxon>Ecdysozoa</taxon>
        <taxon>Arthropoda</taxon>
        <taxon>Crustacea</taxon>
        <taxon>Multicrustacea</taxon>
        <taxon>Malacostraca</taxon>
        <taxon>Eumalacostraca</taxon>
        <taxon>Eucarida</taxon>
        <taxon>Decapoda</taxon>
        <taxon>Pleocyemata</taxon>
        <taxon>Brachyura</taxon>
        <taxon>Eubrachyura</taxon>
        <taxon>Portunoidea</taxon>
        <taxon>Portunidae</taxon>
        <taxon>Portuninae</taxon>
        <taxon>Portunus</taxon>
    </lineage>
</organism>
<dbReference type="EMBL" id="VSRR010103259">
    <property type="protein sequence ID" value="MPC95710.1"/>
    <property type="molecule type" value="Genomic_DNA"/>
</dbReference>
<reference evidence="2 3" key="1">
    <citation type="submission" date="2019-05" db="EMBL/GenBank/DDBJ databases">
        <title>Another draft genome of Portunus trituberculatus and its Hox gene families provides insights of decapod evolution.</title>
        <authorList>
            <person name="Jeong J.-H."/>
            <person name="Song I."/>
            <person name="Kim S."/>
            <person name="Choi T."/>
            <person name="Kim D."/>
            <person name="Ryu S."/>
            <person name="Kim W."/>
        </authorList>
    </citation>
    <scope>NUCLEOTIDE SEQUENCE [LARGE SCALE GENOMIC DNA]</scope>
    <source>
        <tissue evidence="2">Muscle</tissue>
    </source>
</reference>
<accession>A0A5B7JG28</accession>
<feature type="region of interest" description="Disordered" evidence="1">
    <location>
        <begin position="43"/>
        <end position="69"/>
    </location>
</feature>
<feature type="compositionally biased region" description="Pro residues" evidence="1">
    <location>
        <begin position="44"/>
        <end position="64"/>
    </location>
</feature>